<organism evidence="2 3">
    <name type="scientific">Symbiodinium pilosum</name>
    <name type="common">Dinoflagellate</name>
    <dbReference type="NCBI Taxonomy" id="2952"/>
    <lineage>
        <taxon>Eukaryota</taxon>
        <taxon>Sar</taxon>
        <taxon>Alveolata</taxon>
        <taxon>Dinophyceae</taxon>
        <taxon>Suessiales</taxon>
        <taxon>Symbiodiniaceae</taxon>
        <taxon>Symbiodinium</taxon>
    </lineage>
</organism>
<keyword evidence="3" id="KW-1185">Reference proteome</keyword>
<protein>
    <submittedName>
        <fullName evidence="2">Uncharacterized protein</fullName>
    </submittedName>
</protein>
<dbReference type="Proteomes" id="UP000649617">
    <property type="component" value="Unassembled WGS sequence"/>
</dbReference>
<evidence type="ECO:0000256" key="1">
    <source>
        <dbReference type="SAM" id="Coils"/>
    </source>
</evidence>
<evidence type="ECO:0000313" key="3">
    <source>
        <dbReference type="Proteomes" id="UP000649617"/>
    </source>
</evidence>
<dbReference type="EMBL" id="CAJNIZ010009445">
    <property type="protein sequence ID" value="CAE7281668.1"/>
    <property type="molecule type" value="Genomic_DNA"/>
</dbReference>
<reference evidence="2" key="1">
    <citation type="submission" date="2021-02" db="EMBL/GenBank/DDBJ databases">
        <authorList>
            <person name="Dougan E. K."/>
            <person name="Rhodes N."/>
            <person name="Thang M."/>
            <person name="Chan C."/>
        </authorList>
    </citation>
    <scope>NUCLEOTIDE SEQUENCE</scope>
</reference>
<gene>
    <name evidence="2" type="ORF">SPIL2461_LOCUS6313</name>
</gene>
<feature type="non-terminal residue" evidence="2">
    <location>
        <position position="1"/>
    </location>
</feature>
<comment type="caution">
    <text evidence="2">The sequence shown here is derived from an EMBL/GenBank/DDBJ whole genome shotgun (WGS) entry which is preliminary data.</text>
</comment>
<feature type="coiled-coil region" evidence="1">
    <location>
        <begin position="60"/>
        <end position="101"/>
    </location>
</feature>
<sequence>DECQVLMETRAMLLEERTRAIMLEDKIRTVAEEAKRNAVANTKAKLDAKSADFEFYQRANMELNVQCTGLKARVAALEAEVRRKRTRNAELEMELEQEKQMRLTENMRRDLGRNA</sequence>
<evidence type="ECO:0000313" key="2">
    <source>
        <dbReference type="EMBL" id="CAE7281668.1"/>
    </source>
</evidence>
<proteinExistence type="predicted"/>
<dbReference type="AlphaFoldDB" id="A0A812MTE4"/>
<name>A0A812MTE4_SYMPI</name>
<accession>A0A812MTE4</accession>
<keyword evidence="1" id="KW-0175">Coiled coil</keyword>